<dbReference type="Gene3D" id="1.25.40.60">
    <property type="match status" value="2"/>
</dbReference>
<feature type="compositionally biased region" description="Low complexity" evidence="2">
    <location>
        <begin position="970"/>
        <end position="979"/>
    </location>
</feature>
<feature type="compositionally biased region" description="Acidic residues" evidence="2">
    <location>
        <begin position="62"/>
        <end position="78"/>
    </location>
</feature>
<feature type="region of interest" description="Disordered" evidence="2">
    <location>
        <begin position="1"/>
        <end position="147"/>
    </location>
</feature>
<comment type="similarity">
    <text evidence="1">Belongs to the STXBP/unc-18/SEC1 family.</text>
</comment>
<evidence type="ECO:0000256" key="1">
    <source>
        <dbReference type="ARBA" id="ARBA00009884"/>
    </source>
</evidence>
<feature type="region of interest" description="Disordered" evidence="2">
    <location>
        <begin position="970"/>
        <end position="1000"/>
    </location>
</feature>
<dbReference type="Gene3D" id="3.90.830.10">
    <property type="entry name" value="Syntaxin Binding Protein 1, Chain A, domain 2"/>
    <property type="match status" value="1"/>
</dbReference>
<proteinExistence type="inferred from homology"/>
<feature type="region of interest" description="Disordered" evidence="2">
    <location>
        <begin position="613"/>
        <end position="638"/>
    </location>
</feature>
<feature type="region of interest" description="Disordered" evidence="2">
    <location>
        <begin position="277"/>
        <end position="299"/>
    </location>
</feature>
<evidence type="ECO:0000313" key="3">
    <source>
        <dbReference type="EMBL" id="KAK4538421.1"/>
    </source>
</evidence>
<dbReference type="InterPro" id="IPR036045">
    <property type="entry name" value="Sec1-like_sf"/>
</dbReference>
<feature type="region of interest" description="Disordered" evidence="2">
    <location>
        <begin position="770"/>
        <end position="888"/>
    </location>
</feature>
<feature type="compositionally biased region" description="Basic and acidic residues" evidence="2">
    <location>
        <begin position="805"/>
        <end position="816"/>
    </location>
</feature>
<dbReference type="Gene3D" id="3.40.50.1910">
    <property type="match status" value="3"/>
</dbReference>
<feature type="compositionally biased region" description="Polar residues" evidence="2">
    <location>
        <begin position="984"/>
        <end position="1000"/>
    </location>
</feature>
<evidence type="ECO:0000256" key="2">
    <source>
        <dbReference type="SAM" id="MobiDB-lite"/>
    </source>
</evidence>
<dbReference type="InterPro" id="IPR027482">
    <property type="entry name" value="Sec1-like_dom2"/>
</dbReference>
<feature type="compositionally biased region" description="Polar residues" evidence="2">
    <location>
        <begin position="622"/>
        <end position="631"/>
    </location>
</feature>
<feature type="compositionally biased region" description="Low complexity" evidence="2">
    <location>
        <begin position="870"/>
        <end position="888"/>
    </location>
</feature>
<name>A0AAV9J2A7_CYACA</name>
<feature type="compositionally biased region" description="Basic and acidic residues" evidence="2">
    <location>
        <begin position="1"/>
        <end position="24"/>
    </location>
</feature>
<sequence length="1021" mass="111816">MSSLRRSNEESVWRRALSQRDGRSPDGGSATVTDSRQARTVLGRLSQVRAAHQERALPANFESDESFSSEEASDDDVSTGEVTPSTSVPEGRVAKTESRPHSGTSVRASPPAPPTFTPSATHRAPTYASMVSPHASRSRRTPMERPGVRSVVRQRILERVIRETLASVRGLPLPPTAADASARTPSAEHGWLVLVLDQYAMRVVSAVMHMSDLLNEGVALVERHELPRERFPRMHAIFILQPCEQSVRILLDEDPTAYAGFHIYFLTPVPNKVMERFTQSPTDARPPGTSKREQRERRERAAKAQALRGRIHAFAELNLDFLASDEQAFSLDRRYGALHRLYHPERARMIEAVEPQVRQLLTVCSTLGVKPDVRYVADSPLAQWMAFQLCKRLDRDPVTRNLPLGTTTDAASAAAPPATTLLIVDRAFDPLAPLLHEFTYQAMVMDVASGLDRSKAGGVRVQHAFVDSGGRQRTEELLLDDVDNDAVFRRIRFLHMAEAIPTLTQAFQEFLAASPAAQLQARRAGVGSAPVDLKDLGAAIRALPQYREQLTRYSLHTSVASQCMRVFRDRALDRVAAVEQDLACGRDARGHRVKREALMEALSAVLLLRPGSVTGSRPADSARTQTPNTESAPTTTARCTEEERLRLLLLAVFAKHVGSCEAAELLDEQMMLQRAAVNRRRAMHALRGARALMAMRAPKAPEQRVSWWRKQMRRRQEKRLRKRLRQAGGEVPYDLSRYVPALQRMVEAFIRGRLGLREWPRVEGYSAAMASATQRSGDVEEVEVEDGDESASGESGDVKEEEAEERGSTTEMEVPRPQHQKSRSWTGKLSRAISRYRGGDAAESSGSGGGKHASALHTRSTSRGERAHRGTVSGAATTPPGGTRTSAAPTPRLVVFVAGGVTYSEMRAAIQAAAHHPQVEVVVGGSDWITPQDFIRALVALDDPAEAAALDRLPVDPELERALETTAAAATDAGERASAPVGNGQLSAATADGSATPSPTVSLWRRCLPCLAPPRTKESVS</sequence>
<dbReference type="PANTHER" id="PTHR11679">
    <property type="entry name" value="VESICLE PROTEIN SORTING-ASSOCIATED"/>
    <property type="match status" value="1"/>
</dbReference>
<dbReference type="InterPro" id="IPR043154">
    <property type="entry name" value="Sec-1-like_dom1"/>
</dbReference>
<dbReference type="Proteomes" id="UP001301350">
    <property type="component" value="Unassembled WGS sequence"/>
</dbReference>
<feature type="compositionally biased region" description="Acidic residues" evidence="2">
    <location>
        <begin position="779"/>
        <end position="791"/>
    </location>
</feature>
<evidence type="ECO:0008006" key="5">
    <source>
        <dbReference type="Google" id="ProtNLM"/>
    </source>
</evidence>
<feature type="compositionally biased region" description="Basic and acidic residues" evidence="2">
    <location>
        <begin position="290"/>
        <end position="299"/>
    </location>
</feature>
<dbReference type="InterPro" id="IPR001619">
    <property type="entry name" value="Sec1-like"/>
</dbReference>
<dbReference type="SUPFAM" id="SSF56815">
    <property type="entry name" value="Sec1/munc18-like (SM) proteins"/>
    <property type="match status" value="1"/>
</dbReference>
<protein>
    <recommendedName>
        <fullName evidence="5">Sec1 family protein</fullName>
    </recommendedName>
</protein>
<evidence type="ECO:0000313" key="4">
    <source>
        <dbReference type="Proteomes" id="UP001301350"/>
    </source>
</evidence>
<gene>
    <name evidence="3" type="ORF">CDCA_CDCA17G4446</name>
</gene>
<organism evidence="3 4">
    <name type="scientific">Cyanidium caldarium</name>
    <name type="common">Red alga</name>
    <dbReference type="NCBI Taxonomy" id="2771"/>
    <lineage>
        <taxon>Eukaryota</taxon>
        <taxon>Rhodophyta</taxon>
        <taxon>Bangiophyceae</taxon>
        <taxon>Cyanidiales</taxon>
        <taxon>Cyanidiaceae</taxon>
        <taxon>Cyanidium</taxon>
    </lineage>
</organism>
<reference evidence="3 4" key="1">
    <citation type="submission" date="2022-07" db="EMBL/GenBank/DDBJ databases">
        <title>Genome-wide signatures of adaptation to extreme environments.</title>
        <authorList>
            <person name="Cho C.H."/>
            <person name="Yoon H.S."/>
        </authorList>
    </citation>
    <scope>NUCLEOTIDE SEQUENCE [LARGE SCALE GENOMIC DNA]</scope>
    <source>
        <strain evidence="3 4">DBV 063 E5</strain>
    </source>
</reference>
<dbReference type="GO" id="GO:0016192">
    <property type="term" value="P:vesicle-mediated transport"/>
    <property type="evidence" value="ECO:0007669"/>
    <property type="project" value="InterPro"/>
</dbReference>
<dbReference type="AlphaFoldDB" id="A0AAV9J2A7"/>
<dbReference type="Pfam" id="PF00995">
    <property type="entry name" value="Sec1"/>
    <property type="match status" value="1"/>
</dbReference>
<dbReference type="EMBL" id="JANCYW010000017">
    <property type="protein sequence ID" value="KAK4538421.1"/>
    <property type="molecule type" value="Genomic_DNA"/>
</dbReference>
<keyword evidence="4" id="KW-1185">Reference proteome</keyword>
<accession>A0AAV9J2A7</accession>
<dbReference type="Gene3D" id="3.40.50.2060">
    <property type="match status" value="1"/>
</dbReference>
<comment type="caution">
    <text evidence="3">The sequence shown here is derived from an EMBL/GenBank/DDBJ whole genome shotgun (WGS) entry which is preliminary data.</text>
</comment>
<dbReference type="InterPro" id="IPR043127">
    <property type="entry name" value="Sec-1-like_dom3a"/>
</dbReference>